<organism evidence="1 2">
    <name type="scientific">Iris pallida</name>
    <name type="common">Sweet iris</name>
    <dbReference type="NCBI Taxonomy" id="29817"/>
    <lineage>
        <taxon>Eukaryota</taxon>
        <taxon>Viridiplantae</taxon>
        <taxon>Streptophyta</taxon>
        <taxon>Embryophyta</taxon>
        <taxon>Tracheophyta</taxon>
        <taxon>Spermatophyta</taxon>
        <taxon>Magnoliopsida</taxon>
        <taxon>Liliopsida</taxon>
        <taxon>Asparagales</taxon>
        <taxon>Iridaceae</taxon>
        <taxon>Iridoideae</taxon>
        <taxon>Irideae</taxon>
        <taxon>Iris</taxon>
    </lineage>
</organism>
<reference evidence="1" key="1">
    <citation type="journal article" date="2023" name="GigaByte">
        <title>Genome assembly of the bearded iris, Iris pallida Lam.</title>
        <authorList>
            <person name="Bruccoleri R.E."/>
            <person name="Oakeley E.J."/>
            <person name="Faust A.M.E."/>
            <person name="Altorfer M."/>
            <person name="Dessus-Babus S."/>
            <person name="Burckhardt D."/>
            <person name="Oertli M."/>
            <person name="Naumann U."/>
            <person name="Petersen F."/>
            <person name="Wong J."/>
        </authorList>
    </citation>
    <scope>NUCLEOTIDE SEQUENCE</scope>
    <source>
        <strain evidence="1">GSM-AAB239-AS_SAM_17_03QT</strain>
    </source>
</reference>
<gene>
    <name evidence="1" type="ORF">M6B38_152450</name>
</gene>
<proteinExistence type="predicted"/>
<evidence type="ECO:0000313" key="1">
    <source>
        <dbReference type="EMBL" id="KAJ6812059.1"/>
    </source>
</evidence>
<protein>
    <submittedName>
        <fullName evidence="1">40S ribosomal protein S3-3-like</fullName>
    </submittedName>
</protein>
<sequence>MFFKAGGSWHQCEDYVGLGTKRQARPCYPLPDLVTIHMPKDEEEYLSPPVLAAYLDIPGSQLLQSGISLLVLFASIIFV</sequence>
<accession>A0AAX6F7A4</accession>
<dbReference type="AlphaFoldDB" id="A0AAX6F7A4"/>
<evidence type="ECO:0000313" key="2">
    <source>
        <dbReference type="Proteomes" id="UP001140949"/>
    </source>
</evidence>
<keyword evidence="2" id="KW-1185">Reference proteome</keyword>
<keyword evidence="1" id="KW-0689">Ribosomal protein</keyword>
<dbReference type="GO" id="GO:0005840">
    <property type="term" value="C:ribosome"/>
    <property type="evidence" value="ECO:0007669"/>
    <property type="project" value="UniProtKB-KW"/>
</dbReference>
<comment type="caution">
    <text evidence="1">The sequence shown here is derived from an EMBL/GenBank/DDBJ whole genome shotgun (WGS) entry which is preliminary data.</text>
</comment>
<dbReference type="Proteomes" id="UP001140949">
    <property type="component" value="Unassembled WGS sequence"/>
</dbReference>
<keyword evidence="1" id="KW-0687">Ribonucleoprotein</keyword>
<dbReference type="EMBL" id="JANAVB010031416">
    <property type="protein sequence ID" value="KAJ6812059.1"/>
    <property type="molecule type" value="Genomic_DNA"/>
</dbReference>
<name>A0AAX6F7A4_IRIPA</name>
<reference evidence="1" key="2">
    <citation type="submission" date="2023-04" db="EMBL/GenBank/DDBJ databases">
        <authorList>
            <person name="Bruccoleri R.E."/>
            <person name="Oakeley E.J."/>
            <person name="Faust A.-M."/>
            <person name="Dessus-Babus S."/>
            <person name="Altorfer M."/>
            <person name="Burckhardt D."/>
            <person name="Oertli M."/>
            <person name="Naumann U."/>
            <person name="Petersen F."/>
            <person name="Wong J."/>
        </authorList>
    </citation>
    <scope>NUCLEOTIDE SEQUENCE</scope>
    <source>
        <strain evidence="1">GSM-AAB239-AS_SAM_17_03QT</strain>
        <tissue evidence="1">Leaf</tissue>
    </source>
</reference>